<dbReference type="EMBL" id="BEXD01002520">
    <property type="protein sequence ID" value="GBB98570.1"/>
    <property type="molecule type" value="Genomic_DNA"/>
</dbReference>
<comment type="caution">
    <text evidence="1">The sequence shown here is derived from an EMBL/GenBank/DDBJ whole genome shotgun (WGS) entry which is preliminary data.</text>
</comment>
<evidence type="ECO:0000313" key="2">
    <source>
        <dbReference type="Proteomes" id="UP000247702"/>
    </source>
</evidence>
<name>A0A2Z6R936_9GLOM</name>
<dbReference type="Proteomes" id="UP000247702">
    <property type="component" value="Unassembled WGS sequence"/>
</dbReference>
<gene>
    <name evidence="1" type="ORF">RclHR1_32660001</name>
</gene>
<accession>A0A2Z6R936</accession>
<organism evidence="1 2">
    <name type="scientific">Rhizophagus clarus</name>
    <dbReference type="NCBI Taxonomy" id="94130"/>
    <lineage>
        <taxon>Eukaryota</taxon>
        <taxon>Fungi</taxon>
        <taxon>Fungi incertae sedis</taxon>
        <taxon>Mucoromycota</taxon>
        <taxon>Glomeromycotina</taxon>
        <taxon>Glomeromycetes</taxon>
        <taxon>Glomerales</taxon>
        <taxon>Glomeraceae</taxon>
        <taxon>Rhizophagus</taxon>
    </lineage>
</organism>
<protein>
    <submittedName>
        <fullName evidence="1">Uncharacterized protein</fullName>
    </submittedName>
</protein>
<reference evidence="1 2" key="1">
    <citation type="submission" date="2017-11" db="EMBL/GenBank/DDBJ databases">
        <title>The genome of Rhizophagus clarus HR1 reveals common genetic basis of auxotrophy among arbuscular mycorrhizal fungi.</title>
        <authorList>
            <person name="Kobayashi Y."/>
        </authorList>
    </citation>
    <scope>NUCLEOTIDE SEQUENCE [LARGE SCALE GENOMIC DNA]</scope>
    <source>
        <strain evidence="1 2">HR1</strain>
    </source>
</reference>
<proteinExistence type="predicted"/>
<evidence type="ECO:0000313" key="1">
    <source>
        <dbReference type="EMBL" id="GBB98570.1"/>
    </source>
</evidence>
<dbReference type="AlphaFoldDB" id="A0A2Z6R936"/>
<sequence length="437" mass="50406">MEMMLLFLADLSITVVPYYRRLDISPDFSSFSVTVQSDLIGLSFVSDPLILPSPVILPSVHDARYLNSVATYAYGTIRNWPSSTQAEAAVIYAVLNVSLADSIISIYTESQAAIDGLRLCASSSYTNNRLYYKTTNFELWASIERSIYTKHLTVLPVKQTHIYLRITYDYVVDWELTWFALNFSPVHDASFLASHASRHYTFKFKFFLDDLPLLEKLKITHPDIYIDLLTCRSCRDRKEDLMHLILCSSHHSVMHQILQSYQNHLFSKLREAKRLANQDSTPLLRKLSSLSCWTISSSNWSSYALIWGCLFSAFIDLFVDLSIPRPSAIKVVAAIHNNFIQKLRKRIWNLRTYDKSKWKDVINITFKLKTTPRPSNLPATSYVPFFSLPPLTHLVTLRDSKIDWIKNSMIQGWDVNFYNGRVIRYYVSIVTSTLETI</sequence>
<keyword evidence="2" id="KW-1185">Reference proteome</keyword>